<evidence type="ECO:0000313" key="3">
    <source>
        <dbReference type="Proteomes" id="UP000639396"/>
    </source>
</evidence>
<gene>
    <name evidence="2" type="ORF">IDH45_09300</name>
</gene>
<proteinExistence type="predicted"/>
<dbReference type="InterPro" id="IPR022742">
    <property type="entry name" value="Hydrolase_4"/>
</dbReference>
<dbReference type="AlphaFoldDB" id="A0A927C8X1"/>
<sequence>MKKSQFQMPDQSMHVYKWEPDVDETKQSVQGVIQIVHGSCEHADRYDGFARFLAGHGWIVYAGDLSGHGHSVSTQEDLGYFGEQDGWSGLVREQHEVAKQIREEHPGLPVVMFGHSMGSFVARDYAIRYGSGLAGLILSGTAHHFRGSLLAGRLLANQVIRTKGIRHRSSLLYNLTYNSFNKRFEPNRTGQDWLTRDPAIVDTFIQDELCGFVFTAGGFRDMFEGLLNITNPGQIAQTPKELPVFLLSGADDPVGGFGKMVEKAYRSYRKAGMLDVRMKLYEGLRHEILNEIGKEEVYKDILTWMSQTVCAKTIGERI</sequence>
<dbReference type="EMBL" id="JACXJA010000009">
    <property type="protein sequence ID" value="MBD2862177.1"/>
    <property type="molecule type" value="Genomic_DNA"/>
</dbReference>
<protein>
    <submittedName>
        <fullName evidence="2">Alpha/beta hydrolase</fullName>
    </submittedName>
</protein>
<evidence type="ECO:0000313" key="2">
    <source>
        <dbReference type="EMBL" id="MBD2862177.1"/>
    </source>
</evidence>
<accession>A0A927C8X1</accession>
<keyword evidence="2" id="KW-0378">Hydrolase</keyword>
<dbReference type="Pfam" id="PF12146">
    <property type="entry name" value="Hydrolase_4"/>
    <property type="match status" value="1"/>
</dbReference>
<dbReference type="InterPro" id="IPR029058">
    <property type="entry name" value="AB_hydrolase_fold"/>
</dbReference>
<dbReference type="Gene3D" id="3.40.50.1820">
    <property type="entry name" value="alpha/beta hydrolase"/>
    <property type="match status" value="1"/>
</dbReference>
<dbReference type="RefSeq" id="WP_190926839.1">
    <property type="nucleotide sequence ID" value="NZ_JACXJA010000009.1"/>
</dbReference>
<dbReference type="InterPro" id="IPR051044">
    <property type="entry name" value="MAG_DAG_Lipase"/>
</dbReference>
<name>A0A927C8X1_9BACL</name>
<feature type="domain" description="Serine aminopeptidase S33" evidence="1">
    <location>
        <begin position="28"/>
        <end position="291"/>
    </location>
</feature>
<dbReference type="PANTHER" id="PTHR11614">
    <property type="entry name" value="PHOSPHOLIPASE-RELATED"/>
    <property type="match status" value="1"/>
</dbReference>
<reference evidence="2" key="1">
    <citation type="submission" date="2020-09" db="EMBL/GenBank/DDBJ databases">
        <title>A novel bacterium of genus Paenibacillus, isolated from South China Sea.</title>
        <authorList>
            <person name="Huang H."/>
            <person name="Mo K."/>
            <person name="Hu Y."/>
        </authorList>
    </citation>
    <scope>NUCLEOTIDE SEQUENCE</scope>
    <source>
        <strain evidence="2">IB182363</strain>
    </source>
</reference>
<dbReference type="Proteomes" id="UP000639396">
    <property type="component" value="Unassembled WGS sequence"/>
</dbReference>
<evidence type="ECO:0000259" key="1">
    <source>
        <dbReference type="Pfam" id="PF12146"/>
    </source>
</evidence>
<keyword evidence="3" id="KW-1185">Reference proteome</keyword>
<organism evidence="2 3">
    <name type="scientific">Paenibacillus oceani</name>
    <dbReference type="NCBI Taxonomy" id="2772510"/>
    <lineage>
        <taxon>Bacteria</taxon>
        <taxon>Bacillati</taxon>
        <taxon>Bacillota</taxon>
        <taxon>Bacilli</taxon>
        <taxon>Bacillales</taxon>
        <taxon>Paenibacillaceae</taxon>
        <taxon>Paenibacillus</taxon>
    </lineage>
</organism>
<dbReference type="GO" id="GO:0016787">
    <property type="term" value="F:hydrolase activity"/>
    <property type="evidence" value="ECO:0007669"/>
    <property type="project" value="UniProtKB-KW"/>
</dbReference>
<comment type="caution">
    <text evidence="2">The sequence shown here is derived from an EMBL/GenBank/DDBJ whole genome shotgun (WGS) entry which is preliminary data.</text>
</comment>
<dbReference type="SUPFAM" id="SSF53474">
    <property type="entry name" value="alpha/beta-Hydrolases"/>
    <property type="match status" value="1"/>
</dbReference>